<dbReference type="PANTHER" id="PTHR38120">
    <property type="entry name" value="EXPRESSED PROTEIN"/>
    <property type="match status" value="1"/>
</dbReference>
<dbReference type="EMBL" id="LN891222">
    <property type="protein sequence ID" value="CUS07303.1"/>
    <property type="molecule type" value="Genomic_DNA"/>
</dbReference>
<organism evidence="3 4">
    <name type="scientific">Tuber aestivum</name>
    <name type="common">summer truffle</name>
    <dbReference type="NCBI Taxonomy" id="59557"/>
    <lineage>
        <taxon>Eukaryota</taxon>
        <taxon>Fungi</taxon>
        <taxon>Dikarya</taxon>
        <taxon>Ascomycota</taxon>
        <taxon>Pezizomycotina</taxon>
        <taxon>Pezizomycetes</taxon>
        <taxon>Pezizales</taxon>
        <taxon>Tuberaceae</taxon>
        <taxon>Tuber</taxon>
    </lineage>
</organism>
<reference evidence="3" key="1">
    <citation type="submission" date="2015-10" db="EMBL/GenBank/DDBJ databases">
        <authorList>
            <person name="Regsiter A."/>
            <person name="william w."/>
        </authorList>
    </citation>
    <scope>NUCLEOTIDE SEQUENCE</scope>
    <source>
        <strain evidence="3">Montdore</strain>
    </source>
</reference>
<keyword evidence="1" id="KW-0175">Coiled coil</keyword>
<dbReference type="AlphaFoldDB" id="A0A292PLD8"/>
<dbReference type="PANTHER" id="PTHR38120:SF1">
    <property type="entry name" value="M PROTEIN, SEROTYPE 2.1"/>
    <property type="match status" value="1"/>
</dbReference>
<feature type="compositionally biased region" description="Polar residues" evidence="2">
    <location>
        <begin position="455"/>
        <end position="464"/>
    </location>
</feature>
<sequence>MTSTRKPPAGNNVSSLQNRRSMPPTAPPASRGPARSPTPNSSGPAVGPPSGVARRNPSRNSISSPLSARAAAKRPSSNSSDADLESAAILEDLRSRLAQSESAAEAAAEEYAKQVKALQIRLEEALGEQMKMEEVSHARDEVIENFEIQIKELTRAKRDRENIYEAERIAAQQEKEEMLDREEELNAIVQRLKDSLAQREKSVDHDSRNCMFYLNIIYRDPKLIPSSPFAALETPVDESLGFAPSNNAPTPNRSNNILLQKDKLIESLRLELAEAQIRLAEADHQGGTKLHQLEQQLLETRMTNARLMEDNESFQLLLSSAALNGDFPRGDYNDAFSEVEPEQESHVVKKVQGSPRNSISLGSNLAEELEEATHSETEKYRKAESELKALKEQNKAMSLYINNIIERILQHKDSEAILDKTASLGASVVAPTGTDKALPPPPAEEEPGHGKILQRTKSLANRNNAKPPKQPTEGGAVLTRSQSMRAPPVGAHKRSQSDANTVYTGASVVNNLYRGEGIITPRSQTFYGNEQFNKGNRPRNSDISLDSTTSDVGDLPPRPAPSPTHTAAVGPIAGNKLRPLRLVQENVSNGLVSPPLQGGSRKISGDYKDDIEDTKVKLEKRQSKRGSWMTWFNRTKEEQASMLPAENVLFERKDVE</sequence>
<feature type="compositionally biased region" description="Low complexity" evidence="2">
    <location>
        <begin position="28"/>
        <end position="39"/>
    </location>
</feature>
<feature type="region of interest" description="Disordered" evidence="2">
    <location>
        <begin position="527"/>
        <end position="571"/>
    </location>
</feature>
<evidence type="ECO:0000313" key="4">
    <source>
        <dbReference type="Proteomes" id="UP001412239"/>
    </source>
</evidence>
<feature type="compositionally biased region" description="Low complexity" evidence="2">
    <location>
        <begin position="53"/>
        <end position="69"/>
    </location>
</feature>
<accession>A0A292PLD8</accession>
<gene>
    <name evidence="3" type="ORF">GSTUAT00008617001</name>
</gene>
<evidence type="ECO:0000256" key="2">
    <source>
        <dbReference type="SAM" id="MobiDB-lite"/>
    </source>
</evidence>
<feature type="region of interest" description="Disordered" evidence="2">
    <location>
        <begin position="1"/>
        <end position="85"/>
    </location>
</feature>
<feature type="compositionally biased region" description="Polar residues" evidence="2">
    <location>
        <begin position="1"/>
        <end position="20"/>
    </location>
</feature>
<keyword evidence="4" id="KW-1185">Reference proteome</keyword>
<feature type="coiled-coil region" evidence="1">
    <location>
        <begin position="258"/>
        <end position="310"/>
    </location>
</feature>
<proteinExistence type="predicted"/>
<evidence type="ECO:0008006" key="5">
    <source>
        <dbReference type="Google" id="ProtNLM"/>
    </source>
</evidence>
<dbReference type="Proteomes" id="UP001412239">
    <property type="component" value="Unassembled WGS sequence"/>
</dbReference>
<evidence type="ECO:0000256" key="1">
    <source>
        <dbReference type="SAM" id="Coils"/>
    </source>
</evidence>
<protein>
    <recommendedName>
        <fullName evidence="5">M protein, serotype 2.1</fullName>
    </recommendedName>
</protein>
<feature type="compositionally biased region" description="Polar residues" evidence="2">
    <location>
        <begin position="541"/>
        <end position="551"/>
    </location>
</feature>
<evidence type="ECO:0000313" key="3">
    <source>
        <dbReference type="EMBL" id="CUS07303.1"/>
    </source>
</evidence>
<feature type="region of interest" description="Disordered" evidence="2">
    <location>
        <begin position="430"/>
        <end position="498"/>
    </location>
</feature>
<feature type="coiled-coil region" evidence="1">
    <location>
        <begin position="366"/>
        <end position="400"/>
    </location>
</feature>
<name>A0A292PLD8_9PEZI</name>
<feature type="coiled-coil region" evidence="1">
    <location>
        <begin position="90"/>
        <end position="195"/>
    </location>
</feature>